<dbReference type="Proteomes" id="UP000319783">
    <property type="component" value="Unassembled WGS sequence"/>
</dbReference>
<dbReference type="AlphaFoldDB" id="A0A533QKB3"/>
<accession>A0A533QKB3</accession>
<name>A0A533QKB3_9BACT</name>
<sequence>MDMKNRDMLYRHLCCKPYLLIIMIKNERSCLNHAVIIMAIRLP</sequence>
<evidence type="ECO:0000313" key="2">
    <source>
        <dbReference type="Proteomes" id="UP000319783"/>
    </source>
</evidence>
<dbReference type="EMBL" id="SULG01000006">
    <property type="protein sequence ID" value="TLD43211.1"/>
    <property type="molecule type" value="Genomic_DNA"/>
</dbReference>
<gene>
    <name evidence="1" type="ORF">JETT_0515</name>
</gene>
<organism evidence="1 2">
    <name type="scientific">Candidatus Jettenia ecosi</name>
    <dbReference type="NCBI Taxonomy" id="2494326"/>
    <lineage>
        <taxon>Bacteria</taxon>
        <taxon>Pseudomonadati</taxon>
        <taxon>Planctomycetota</taxon>
        <taxon>Candidatus Brocadiia</taxon>
        <taxon>Candidatus Brocadiales</taxon>
        <taxon>Candidatus Brocadiaceae</taxon>
        <taxon>Candidatus Jettenia</taxon>
    </lineage>
</organism>
<protein>
    <submittedName>
        <fullName evidence="1">Uncharacterized protein</fullName>
    </submittedName>
</protein>
<proteinExistence type="predicted"/>
<reference evidence="1 2" key="1">
    <citation type="submission" date="2019-04" db="EMBL/GenBank/DDBJ databases">
        <title>Genome of a novel bacterium Candidatus Jettenia ecosi reconstructed from metagenome of an anammox bioreactor.</title>
        <authorList>
            <person name="Mardanov A.V."/>
            <person name="Beletsky A.V."/>
            <person name="Ravin N.V."/>
            <person name="Botchkova E.A."/>
            <person name="Litti Y.V."/>
            <person name="Nozhevnikova A.N."/>
        </authorList>
    </citation>
    <scope>NUCLEOTIDE SEQUENCE [LARGE SCALE GENOMIC DNA]</scope>
    <source>
        <strain evidence="1">J2</strain>
    </source>
</reference>
<evidence type="ECO:0000313" key="1">
    <source>
        <dbReference type="EMBL" id="TLD43211.1"/>
    </source>
</evidence>
<comment type="caution">
    <text evidence="1">The sequence shown here is derived from an EMBL/GenBank/DDBJ whole genome shotgun (WGS) entry which is preliminary data.</text>
</comment>